<keyword evidence="8" id="KW-1185">Reference proteome</keyword>
<dbReference type="InterPro" id="IPR014017">
    <property type="entry name" value="DNA_helicase_UvrD-like_C"/>
</dbReference>
<protein>
    <submittedName>
        <fullName evidence="7">3'-5' exonuclease</fullName>
    </submittedName>
</protein>
<proteinExistence type="predicted"/>
<keyword evidence="3" id="KW-0347">Helicase</keyword>
<evidence type="ECO:0000259" key="5">
    <source>
        <dbReference type="Pfam" id="PF01396"/>
    </source>
</evidence>
<comment type="caution">
    <text evidence="7">The sequence shown here is derived from an EMBL/GenBank/DDBJ whole genome shotgun (WGS) entry which is preliminary data.</text>
</comment>
<evidence type="ECO:0000313" key="7">
    <source>
        <dbReference type="EMBL" id="MDM0045988.1"/>
    </source>
</evidence>
<keyword evidence="2" id="KW-0378">Hydrolase</keyword>
<dbReference type="EMBL" id="JASZYV010000003">
    <property type="protein sequence ID" value="MDM0045988.1"/>
    <property type="molecule type" value="Genomic_DNA"/>
</dbReference>
<evidence type="ECO:0000256" key="3">
    <source>
        <dbReference type="ARBA" id="ARBA00022806"/>
    </source>
</evidence>
<keyword evidence="4" id="KW-0067">ATP-binding</keyword>
<gene>
    <name evidence="7" type="ORF">QTH91_15980</name>
</gene>
<dbReference type="InterPro" id="IPR000212">
    <property type="entry name" value="DNA_helicase_UvrD/REP"/>
</dbReference>
<evidence type="ECO:0000259" key="6">
    <source>
        <dbReference type="Pfam" id="PF13361"/>
    </source>
</evidence>
<dbReference type="SUPFAM" id="SSF57783">
    <property type="entry name" value="Zinc beta-ribbon"/>
    <property type="match status" value="1"/>
</dbReference>
<keyword evidence="7" id="KW-0269">Exonuclease</keyword>
<evidence type="ECO:0000256" key="1">
    <source>
        <dbReference type="ARBA" id="ARBA00022741"/>
    </source>
</evidence>
<accession>A0ABT7NDG8</accession>
<evidence type="ECO:0000313" key="8">
    <source>
        <dbReference type="Proteomes" id="UP001174908"/>
    </source>
</evidence>
<dbReference type="Pfam" id="PF01396">
    <property type="entry name" value="Zn_ribbon_Top1"/>
    <property type="match status" value="1"/>
</dbReference>
<dbReference type="Proteomes" id="UP001174908">
    <property type="component" value="Unassembled WGS sequence"/>
</dbReference>
<dbReference type="GO" id="GO:0004527">
    <property type="term" value="F:exonuclease activity"/>
    <property type="evidence" value="ECO:0007669"/>
    <property type="project" value="UniProtKB-KW"/>
</dbReference>
<dbReference type="Pfam" id="PF13361">
    <property type="entry name" value="UvrD_C"/>
    <property type="match status" value="1"/>
</dbReference>
<sequence length="206" mass="23303">MRIVSVQSEYHIRAAVERRVNEIAQEAIERGRRSKVYLLGRYRKDSAYLPSTPKQQWVDVEFITVHSSKGLEADHVIVPRMTSETLGFPSRVADDPVLQLSMPGGDSYEYAEERRLFYVALTRARATATLISIEHKESAFITELVKDQQLEVLTADGSMSSSEVCPTCGKGFLVPRKGRYGRFYGCSTFPRCDFTRKIAKTAELRA</sequence>
<dbReference type="InterPro" id="IPR013498">
    <property type="entry name" value="Topo_IA_Znf"/>
</dbReference>
<keyword evidence="7" id="KW-0540">Nuclease</keyword>
<name>A0ABT7NDG8_9BURK</name>
<evidence type="ECO:0000256" key="4">
    <source>
        <dbReference type="ARBA" id="ARBA00022840"/>
    </source>
</evidence>
<dbReference type="Gene3D" id="3.30.65.10">
    <property type="entry name" value="Bacterial Topoisomerase I, domain 1"/>
    <property type="match status" value="1"/>
</dbReference>
<dbReference type="InterPro" id="IPR027417">
    <property type="entry name" value="P-loop_NTPase"/>
</dbReference>
<dbReference type="PANTHER" id="PTHR11070:SF63">
    <property type="entry name" value="DNA HELICASE IV"/>
    <property type="match status" value="1"/>
</dbReference>
<evidence type="ECO:0000256" key="2">
    <source>
        <dbReference type="ARBA" id="ARBA00022801"/>
    </source>
</evidence>
<keyword evidence="1" id="KW-0547">Nucleotide-binding</keyword>
<dbReference type="PANTHER" id="PTHR11070">
    <property type="entry name" value="UVRD / RECB / PCRA DNA HELICASE FAMILY MEMBER"/>
    <property type="match status" value="1"/>
</dbReference>
<reference evidence="7" key="1">
    <citation type="submission" date="2023-06" db="EMBL/GenBank/DDBJ databases">
        <authorList>
            <person name="Jiang Y."/>
            <person name="Liu Q."/>
        </authorList>
    </citation>
    <scope>NUCLEOTIDE SEQUENCE</scope>
    <source>
        <strain evidence="7">CGMCC 1.12089</strain>
    </source>
</reference>
<dbReference type="Gene3D" id="3.40.50.300">
    <property type="entry name" value="P-loop containing nucleotide triphosphate hydrolases"/>
    <property type="match status" value="1"/>
</dbReference>
<dbReference type="RefSeq" id="WP_286661090.1">
    <property type="nucleotide sequence ID" value="NZ_JASZYV010000003.1"/>
</dbReference>
<feature type="domain" description="UvrD-like helicase C-terminal" evidence="6">
    <location>
        <begin position="58"/>
        <end position="133"/>
    </location>
</feature>
<organism evidence="7 8">
    <name type="scientific">Variovorax dokdonensis</name>
    <dbReference type="NCBI Taxonomy" id="344883"/>
    <lineage>
        <taxon>Bacteria</taxon>
        <taxon>Pseudomonadati</taxon>
        <taxon>Pseudomonadota</taxon>
        <taxon>Betaproteobacteria</taxon>
        <taxon>Burkholderiales</taxon>
        <taxon>Comamonadaceae</taxon>
        <taxon>Variovorax</taxon>
    </lineage>
</organism>
<dbReference type="SUPFAM" id="SSF52540">
    <property type="entry name" value="P-loop containing nucleoside triphosphate hydrolases"/>
    <property type="match status" value="1"/>
</dbReference>
<feature type="domain" description="DNA topoisomerase type IA zn finger" evidence="5">
    <location>
        <begin position="163"/>
        <end position="200"/>
    </location>
</feature>